<accession>A0A7D9ITR4</accession>
<dbReference type="Proteomes" id="UP001152795">
    <property type="component" value="Unassembled WGS sequence"/>
</dbReference>
<dbReference type="EMBL" id="CACRXK020007890">
    <property type="protein sequence ID" value="CAB4013447.1"/>
    <property type="molecule type" value="Genomic_DNA"/>
</dbReference>
<name>A0A7D9ITR4_PARCT</name>
<organism evidence="1 2">
    <name type="scientific">Paramuricea clavata</name>
    <name type="common">Red gorgonian</name>
    <name type="synonym">Violescent sea-whip</name>
    <dbReference type="NCBI Taxonomy" id="317549"/>
    <lineage>
        <taxon>Eukaryota</taxon>
        <taxon>Metazoa</taxon>
        <taxon>Cnidaria</taxon>
        <taxon>Anthozoa</taxon>
        <taxon>Octocorallia</taxon>
        <taxon>Malacalcyonacea</taxon>
        <taxon>Plexauridae</taxon>
        <taxon>Paramuricea</taxon>
    </lineage>
</organism>
<dbReference type="OrthoDB" id="5989442at2759"/>
<evidence type="ECO:0000313" key="2">
    <source>
        <dbReference type="Proteomes" id="UP001152795"/>
    </source>
</evidence>
<protein>
    <submittedName>
        <fullName evidence="1">Uncharacterized protein</fullName>
    </submittedName>
</protein>
<dbReference type="AlphaFoldDB" id="A0A7D9ITR4"/>
<sequence>MVKLFVDFQRCVLTKLDIMIEKQDEGLSILRMLLGATSKATANTDVMLEDIIPSPVDSVDDLNKLSSRLDDDQEFTKKMANLLNLFFINHYLKGKKSKLPFKDLTICRILIKACRRVHKKANDVDVEWQIAEFLKHAPNKPGGTRYKDRESHKD</sequence>
<gene>
    <name evidence="1" type="ORF">PACLA_8A050662</name>
</gene>
<evidence type="ECO:0000313" key="1">
    <source>
        <dbReference type="EMBL" id="CAB4013447.1"/>
    </source>
</evidence>
<proteinExistence type="predicted"/>
<comment type="caution">
    <text evidence="1">The sequence shown here is derived from an EMBL/GenBank/DDBJ whole genome shotgun (WGS) entry which is preliminary data.</text>
</comment>
<keyword evidence="2" id="KW-1185">Reference proteome</keyword>
<reference evidence="1" key="1">
    <citation type="submission" date="2020-04" db="EMBL/GenBank/DDBJ databases">
        <authorList>
            <person name="Alioto T."/>
            <person name="Alioto T."/>
            <person name="Gomez Garrido J."/>
        </authorList>
    </citation>
    <scope>NUCLEOTIDE SEQUENCE</scope>
    <source>
        <strain evidence="1">A484AB</strain>
    </source>
</reference>